<dbReference type="Proteomes" id="UP000026915">
    <property type="component" value="Chromosome 9"/>
</dbReference>
<dbReference type="Gramene" id="EOY34094">
    <property type="protein sequence ID" value="EOY34094"/>
    <property type="gene ID" value="TCM_041876"/>
</dbReference>
<dbReference type="AlphaFoldDB" id="A0A061H035"/>
<accession>A0A061H035</accession>
<gene>
    <name evidence="1" type="ORF">TCM_041876</name>
</gene>
<dbReference type="EMBL" id="CM001887">
    <property type="protein sequence ID" value="EOY34094.1"/>
    <property type="molecule type" value="Genomic_DNA"/>
</dbReference>
<dbReference type="InParanoid" id="A0A061H035"/>
<proteinExistence type="predicted"/>
<sequence length="105" mass="12013">MEAEKERKETDGKVFGVSFFLKGHWMRQFTLVMLTHGLEKYNEDLKVARINMITYQNLFLLPTSVVCLVLSISNPKGQIYEASHAKNTTATMPRESCKLAEESQN</sequence>
<evidence type="ECO:0000313" key="2">
    <source>
        <dbReference type="Proteomes" id="UP000026915"/>
    </source>
</evidence>
<organism evidence="1 2">
    <name type="scientific">Theobroma cacao</name>
    <name type="common">Cacao</name>
    <name type="synonym">Cocoa</name>
    <dbReference type="NCBI Taxonomy" id="3641"/>
    <lineage>
        <taxon>Eukaryota</taxon>
        <taxon>Viridiplantae</taxon>
        <taxon>Streptophyta</taxon>
        <taxon>Embryophyta</taxon>
        <taxon>Tracheophyta</taxon>
        <taxon>Spermatophyta</taxon>
        <taxon>Magnoliopsida</taxon>
        <taxon>eudicotyledons</taxon>
        <taxon>Gunneridae</taxon>
        <taxon>Pentapetalae</taxon>
        <taxon>rosids</taxon>
        <taxon>malvids</taxon>
        <taxon>Malvales</taxon>
        <taxon>Malvaceae</taxon>
        <taxon>Byttnerioideae</taxon>
        <taxon>Theobroma</taxon>
    </lineage>
</organism>
<name>A0A061H035_THECC</name>
<reference evidence="1 2" key="1">
    <citation type="journal article" date="2013" name="Genome Biol.">
        <title>The genome sequence of the most widely cultivated cacao type and its use to identify candidate genes regulating pod color.</title>
        <authorList>
            <person name="Motamayor J.C."/>
            <person name="Mockaitis K."/>
            <person name="Schmutz J."/>
            <person name="Haiminen N."/>
            <person name="Iii D.L."/>
            <person name="Cornejo O."/>
            <person name="Findley S.D."/>
            <person name="Zheng P."/>
            <person name="Utro F."/>
            <person name="Royaert S."/>
            <person name="Saski C."/>
            <person name="Jenkins J."/>
            <person name="Podicheti R."/>
            <person name="Zhao M."/>
            <person name="Scheffler B.E."/>
            <person name="Stack J.C."/>
            <person name="Feltus F.A."/>
            <person name="Mustiga G.M."/>
            <person name="Amores F."/>
            <person name="Phillips W."/>
            <person name="Marelli J.P."/>
            <person name="May G.D."/>
            <person name="Shapiro H."/>
            <person name="Ma J."/>
            <person name="Bustamante C.D."/>
            <person name="Schnell R.J."/>
            <person name="Main D."/>
            <person name="Gilbert D."/>
            <person name="Parida L."/>
            <person name="Kuhn D.N."/>
        </authorList>
    </citation>
    <scope>NUCLEOTIDE SEQUENCE [LARGE SCALE GENOMIC DNA]</scope>
    <source>
        <strain evidence="2">cv. Matina 1-6</strain>
    </source>
</reference>
<evidence type="ECO:0000313" key="1">
    <source>
        <dbReference type="EMBL" id="EOY34094.1"/>
    </source>
</evidence>
<dbReference type="HOGENOM" id="CLU_2241540_0_0_1"/>
<keyword evidence="2" id="KW-1185">Reference proteome</keyword>
<protein>
    <submittedName>
        <fullName evidence="1">Uncharacterized protein</fullName>
    </submittedName>
</protein>